<organism evidence="1">
    <name type="scientific">Leviviridae sp</name>
    <dbReference type="NCBI Taxonomy" id="2027243"/>
    <lineage>
        <taxon>Viruses</taxon>
        <taxon>Riboviria</taxon>
        <taxon>Orthornavirae</taxon>
        <taxon>Lenarviricota</taxon>
        <taxon>Leviviricetes</taxon>
        <taxon>Norzivirales</taxon>
        <taxon>Fiersviridae</taxon>
    </lineage>
</organism>
<protein>
    <submittedName>
        <fullName evidence="1">Uncharacterized protein</fullName>
    </submittedName>
</protein>
<accession>A0A514D837</accession>
<proteinExistence type="predicted"/>
<dbReference type="EMBL" id="MN035043">
    <property type="protein sequence ID" value="QDH89789.1"/>
    <property type="molecule type" value="Genomic_RNA"/>
</dbReference>
<evidence type="ECO:0000313" key="1">
    <source>
        <dbReference type="EMBL" id="QDH89789.1"/>
    </source>
</evidence>
<gene>
    <name evidence="1" type="ORF">H2RhizoLitter491413_000002</name>
</gene>
<name>A0A514D837_9VIRU</name>
<sequence length="119" mass="13119">MLADPQSVTVNSIAISLPTTTRAVDRSVYTSSDGNSKLSLQHTYAKRIRRVVRWDFRKLAANQFDTTLNQYYSLATYLVFDLPVAGFTAAEVKLQSDGFLAYLAASSYAKITNLLGGET</sequence>
<reference evidence="1" key="1">
    <citation type="submission" date="2019-05" db="EMBL/GenBank/DDBJ databases">
        <title>Metatranscriptomic reconstruction reveals RNA viruses with the potential to shape carbon cycling in soil.</title>
        <authorList>
            <person name="Starr E.P."/>
            <person name="Nuccio E."/>
            <person name="Pett-Ridge J."/>
            <person name="Banfield J.F."/>
            <person name="Firestone M.K."/>
        </authorList>
    </citation>
    <scope>NUCLEOTIDE SEQUENCE</scope>
    <source>
        <strain evidence="1">H2_Rhizo_Litter_49_scaffold_1413</strain>
    </source>
</reference>